<reference evidence="1" key="1">
    <citation type="submission" date="2022-07" db="EMBL/GenBank/DDBJ databases">
        <title>Phylogenomic reconstructions and comparative analyses of Kickxellomycotina fungi.</title>
        <authorList>
            <person name="Reynolds N.K."/>
            <person name="Stajich J.E."/>
            <person name="Barry K."/>
            <person name="Grigoriev I.V."/>
            <person name="Crous P."/>
            <person name="Smith M.E."/>
        </authorList>
    </citation>
    <scope>NUCLEOTIDE SEQUENCE</scope>
    <source>
        <strain evidence="1">CBS 190363</strain>
    </source>
</reference>
<evidence type="ECO:0000313" key="2">
    <source>
        <dbReference type="Proteomes" id="UP001139981"/>
    </source>
</evidence>
<accession>A0ACC1LT77</accession>
<comment type="caution">
    <text evidence="1">The sequence shown here is derived from an EMBL/GenBank/DDBJ whole genome shotgun (WGS) entry which is preliminary data.</text>
</comment>
<feature type="non-terminal residue" evidence="1">
    <location>
        <position position="184"/>
    </location>
</feature>
<gene>
    <name evidence="1" type="ORF">IWW38_005971</name>
</gene>
<keyword evidence="2" id="KW-1185">Reference proteome</keyword>
<protein>
    <submittedName>
        <fullName evidence="1">Uncharacterized protein</fullName>
    </submittedName>
</protein>
<name>A0ACC1LT77_9FUNG</name>
<organism evidence="1 2">
    <name type="scientific">Coemansia aciculifera</name>
    <dbReference type="NCBI Taxonomy" id="417176"/>
    <lineage>
        <taxon>Eukaryota</taxon>
        <taxon>Fungi</taxon>
        <taxon>Fungi incertae sedis</taxon>
        <taxon>Zoopagomycota</taxon>
        <taxon>Kickxellomycotina</taxon>
        <taxon>Kickxellomycetes</taxon>
        <taxon>Kickxellales</taxon>
        <taxon>Kickxellaceae</taxon>
        <taxon>Coemansia</taxon>
    </lineage>
</organism>
<evidence type="ECO:0000313" key="1">
    <source>
        <dbReference type="EMBL" id="KAJ2880318.1"/>
    </source>
</evidence>
<sequence length="184" mass="20436">MAAIEWHIRVKALMESGAEREFEINALSDETVGDFRGRLATTSQVEPQKQRLIFRGRLLVDDAQKLADAGVSNGSALHMVARATETSNSRPRDERSGLQSNDSPYVHIRSLPPNFTPLAAHVMEQTFHRLRSRGRDSGGTPAEPGQFPPRAANDTPQTLHNYMQRLIHSVHRDFGADNGGDWIA</sequence>
<proteinExistence type="predicted"/>
<dbReference type="Proteomes" id="UP001139981">
    <property type="component" value="Unassembled WGS sequence"/>
</dbReference>
<dbReference type="EMBL" id="JANBVB010003135">
    <property type="protein sequence ID" value="KAJ2880318.1"/>
    <property type="molecule type" value="Genomic_DNA"/>
</dbReference>